<feature type="transmembrane region" description="Helical" evidence="2">
    <location>
        <begin position="6"/>
        <end position="26"/>
    </location>
</feature>
<dbReference type="Proteomes" id="UP000187609">
    <property type="component" value="Unassembled WGS sequence"/>
</dbReference>
<evidence type="ECO:0000313" key="3">
    <source>
        <dbReference type="EMBL" id="OIT37112.1"/>
    </source>
</evidence>
<keyword evidence="2" id="KW-0812">Transmembrane</keyword>
<dbReference type="PANTHER" id="PTHR33564">
    <property type="entry name" value="TRANSMEMBRANE PROTEIN"/>
    <property type="match status" value="1"/>
</dbReference>
<keyword evidence="4" id="KW-1185">Reference proteome</keyword>
<dbReference type="EMBL" id="MJEQ01000351">
    <property type="protein sequence ID" value="OIT37112.1"/>
    <property type="molecule type" value="Genomic_DNA"/>
</dbReference>
<keyword evidence="2" id="KW-1133">Transmembrane helix</keyword>
<dbReference type="PANTHER" id="PTHR33564:SF8">
    <property type="entry name" value="TRANSMEMBRANE PROTEIN"/>
    <property type="match status" value="1"/>
</dbReference>
<dbReference type="AlphaFoldDB" id="A0A314L6C8"/>
<evidence type="ECO:0000313" key="4">
    <source>
        <dbReference type="Proteomes" id="UP000187609"/>
    </source>
</evidence>
<accession>A0A314L6C8</accession>
<feature type="region of interest" description="Disordered" evidence="1">
    <location>
        <begin position="71"/>
        <end position="90"/>
    </location>
</feature>
<protein>
    <submittedName>
        <fullName evidence="3">Uncharacterized protein</fullName>
    </submittedName>
</protein>
<dbReference type="Gramene" id="OIT37112">
    <property type="protein sequence ID" value="OIT37112"/>
    <property type="gene ID" value="A4A49_07634"/>
</dbReference>
<proteinExistence type="predicted"/>
<name>A0A314L6C8_NICAT</name>
<dbReference type="KEGG" id="nau:109241223"/>
<sequence>MENSLGTGVVAVFAVSGSVVLLALKVHKHLLSDFMKKIELEIRLEKDQQKKKVKFSNEVVKLGALKKSEDVDNNPKRRFRQEISDRESMESMPLNRQALYKGILQYKALKGYT</sequence>
<comment type="caution">
    <text evidence="3">The sequence shown here is derived from an EMBL/GenBank/DDBJ whole genome shotgun (WGS) entry which is preliminary data.</text>
</comment>
<reference evidence="3" key="1">
    <citation type="submission" date="2016-11" db="EMBL/GenBank/DDBJ databases">
        <title>The genome of Nicotiana attenuata.</title>
        <authorList>
            <person name="Xu S."/>
            <person name="Brockmoeller T."/>
            <person name="Gaquerel E."/>
            <person name="Navarro A."/>
            <person name="Kuhl H."/>
            <person name="Gase K."/>
            <person name="Ling Z."/>
            <person name="Zhou W."/>
            <person name="Kreitzer C."/>
            <person name="Stanke M."/>
            <person name="Tang H."/>
            <person name="Lyons E."/>
            <person name="Pandey P."/>
            <person name="Pandey S.P."/>
            <person name="Timmermann B."/>
            <person name="Baldwin I.T."/>
        </authorList>
    </citation>
    <scope>NUCLEOTIDE SEQUENCE [LARGE SCALE GENOMIC DNA]</scope>
    <source>
        <strain evidence="3">UT</strain>
    </source>
</reference>
<feature type="compositionally biased region" description="Basic and acidic residues" evidence="1">
    <location>
        <begin position="71"/>
        <end position="89"/>
    </location>
</feature>
<evidence type="ECO:0000256" key="2">
    <source>
        <dbReference type="SAM" id="Phobius"/>
    </source>
</evidence>
<dbReference type="OrthoDB" id="1904110at2759"/>
<organism evidence="3 4">
    <name type="scientific">Nicotiana attenuata</name>
    <name type="common">Coyote tobacco</name>
    <dbReference type="NCBI Taxonomy" id="49451"/>
    <lineage>
        <taxon>Eukaryota</taxon>
        <taxon>Viridiplantae</taxon>
        <taxon>Streptophyta</taxon>
        <taxon>Embryophyta</taxon>
        <taxon>Tracheophyta</taxon>
        <taxon>Spermatophyta</taxon>
        <taxon>Magnoliopsida</taxon>
        <taxon>eudicotyledons</taxon>
        <taxon>Gunneridae</taxon>
        <taxon>Pentapetalae</taxon>
        <taxon>asterids</taxon>
        <taxon>lamiids</taxon>
        <taxon>Solanales</taxon>
        <taxon>Solanaceae</taxon>
        <taxon>Nicotianoideae</taxon>
        <taxon>Nicotianeae</taxon>
        <taxon>Nicotiana</taxon>
    </lineage>
</organism>
<evidence type="ECO:0000256" key="1">
    <source>
        <dbReference type="SAM" id="MobiDB-lite"/>
    </source>
</evidence>
<keyword evidence="2" id="KW-0472">Membrane</keyword>
<gene>
    <name evidence="3" type="ORF">A4A49_07634</name>
</gene>